<dbReference type="PANTHER" id="PTHR47843">
    <property type="entry name" value="BTB DOMAIN-CONTAINING PROTEIN-RELATED"/>
    <property type="match status" value="1"/>
</dbReference>
<feature type="domain" description="BTB" evidence="2">
    <location>
        <begin position="15"/>
        <end position="89"/>
    </location>
</feature>
<dbReference type="InterPro" id="IPR000210">
    <property type="entry name" value="BTB/POZ_dom"/>
</dbReference>
<name>A0A6A5ZSF2_9PLEO</name>
<dbReference type="PANTHER" id="PTHR47843:SF2">
    <property type="entry name" value="BTB DOMAIN-CONTAINING PROTEIN"/>
    <property type="match status" value="1"/>
</dbReference>
<dbReference type="AlphaFoldDB" id="A0A6A5ZSF2"/>
<protein>
    <recommendedName>
        <fullName evidence="2">BTB domain-containing protein</fullName>
    </recommendedName>
</protein>
<dbReference type="PROSITE" id="PS50097">
    <property type="entry name" value="BTB"/>
    <property type="match status" value="1"/>
</dbReference>
<organism evidence="3 4">
    <name type="scientific">Lophiotrema nucula</name>
    <dbReference type="NCBI Taxonomy" id="690887"/>
    <lineage>
        <taxon>Eukaryota</taxon>
        <taxon>Fungi</taxon>
        <taxon>Dikarya</taxon>
        <taxon>Ascomycota</taxon>
        <taxon>Pezizomycotina</taxon>
        <taxon>Dothideomycetes</taxon>
        <taxon>Pleosporomycetidae</taxon>
        <taxon>Pleosporales</taxon>
        <taxon>Lophiotremataceae</taxon>
        <taxon>Lophiotrema</taxon>
    </lineage>
</organism>
<sequence>MASSEEATEKNNNAFDLTRTVKIRAGQGDTQKDYLIHDGLLQRSEFFKRALRGDWKEAEKRTIELSEDEPAVVERYLQSLYVRTISLNKEPNPLEYEESRRRCNDECRKLAKLYVFAEKVQDTRIKNLTLVAIMDLVENGLPNGKLLPPSSSMVSNIYKYTVGGNIARKFLVDFYVCFGQARWFDAGETTLWPVDFLLELSRALFEMRGPPRKDVKDMPLATKHDYREEECRHTDEANESIDQPLQKPSADGTSEPTNLSICLS</sequence>
<evidence type="ECO:0000313" key="4">
    <source>
        <dbReference type="Proteomes" id="UP000799770"/>
    </source>
</evidence>
<dbReference type="InterPro" id="IPR011333">
    <property type="entry name" value="SKP1/BTB/POZ_sf"/>
</dbReference>
<dbReference type="EMBL" id="ML977311">
    <property type="protein sequence ID" value="KAF2121995.1"/>
    <property type="molecule type" value="Genomic_DNA"/>
</dbReference>
<gene>
    <name evidence="3" type="ORF">BDV96DRAFT_627187</name>
</gene>
<feature type="compositionally biased region" description="Polar residues" evidence="1">
    <location>
        <begin position="251"/>
        <end position="264"/>
    </location>
</feature>
<dbReference type="SUPFAM" id="SSF54695">
    <property type="entry name" value="POZ domain"/>
    <property type="match status" value="1"/>
</dbReference>
<evidence type="ECO:0000259" key="2">
    <source>
        <dbReference type="PROSITE" id="PS50097"/>
    </source>
</evidence>
<proteinExistence type="predicted"/>
<evidence type="ECO:0000313" key="3">
    <source>
        <dbReference type="EMBL" id="KAF2121995.1"/>
    </source>
</evidence>
<dbReference type="Proteomes" id="UP000799770">
    <property type="component" value="Unassembled WGS sequence"/>
</dbReference>
<dbReference type="OrthoDB" id="1022638at2759"/>
<accession>A0A6A5ZSF2</accession>
<evidence type="ECO:0000256" key="1">
    <source>
        <dbReference type="SAM" id="MobiDB-lite"/>
    </source>
</evidence>
<feature type="region of interest" description="Disordered" evidence="1">
    <location>
        <begin position="225"/>
        <end position="264"/>
    </location>
</feature>
<feature type="compositionally biased region" description="Basic and acidic residues" evidence="1">
    <location>
        <begin position="225"/>
        <end position="236"/>
    </location>
</feature>
<keyword evidence="4" id="KW-1185">Reference proteome</keyword>
<dbReference type="Gene3D" id="3.30.710.10">
    <property type="entry name" value="Potassium Channel Kv1.1, Chain A"/>
    <property type="match status" value="1"/>
</dbReference>
<reference evidence="3" key="1">
    <citation type="journal article" date="2020" name="Stud. Mycol.">
        <title>101 Dothideomycetes genomes: a test case for predicting lifestyles and emergence of pathogens.</title>
        <authorList>
            <person name="Haridas S."/>
            <person name="Albert R."/>
            <person name="Binder M."/>
            <person name="Bloem J."/>
            <person name="Labutti K."/>
            <person name="Salamov A."/>
            <person name="Andreopoulos B."/>
            <person name="Baker S."/>
            <person name="Barry K."/>
            <person name="Bills G."/>
            <person name="Bluhm B."/>
            <person name="Cannon C."/>
            <person name="Castanera R."/>
            <person name="Culley D."/>
            <person name="Daum C."/>
            <person name="Ezra D."/>
            <person name="Gonzalez J."/>
            <person name="Henrissat B."/>
            <person name="Kuo A."/>
            <person name="Liang C."/>
            <person name="Lipzen A."/>
            <person name="Lutzoni F."/>
            <person name="Magnuson J."/>
            <person name="Mondo S."/>
            <person name="Nolan M."/>
            <person name="Ohm R."/>
            <person name="Pangilinan J."/>
            <person name="Park H.-J."/>
            <person name="Ramirez L."/>
            <person name="Alfaro M."/>
            <person name="Sun H."/>
            <person name="Tritt A."/>
            <person name="Yoshinaga Y."/>
            <person name="Zwiers L.-H."/>
            <person name="Turgeon B."/>
            <person name="Goodwin S."/>
            <person name="Spatafora J."/>
            <person name="Crous P."/>
            <person name="Grigoriev I."/>
        </authorList>
    </citation>
    <scope>NUCLEOTIDE SEQUENCE</scope>
    <source>
        <strain evidence="3">CBS 627.86</strain>
    </source>
</reference>